<evidence type="ECO:0008006" key="3">
    <source>
        <dbReference type="Google" id="ProtNLM"/>
    </source>
</evidence>
<organism evidence="1 2">
    <name type="scientific">Hwanghaeella grinnelliae</name>
    <dbReference type="NCBI Taxonomy" id="2500179"/>
    <lineage>
        <taxon>Bacteria</taxon>
        <taxon>Pseudomonadati</taxon>
        <taxon>Pseudomonadota</taxon>
        <taxon>Alphaproteobacteria</taxon>
        <taxon>Rhodospirillales</taxon>
        <taxon>Rhodospirillaceae</taxon>
        <taxon>Hwanghaeella</taxon>
    </lineage>
</organism>
<keyword evidence="2" id="KW-1185">Reference proteome</keyword>
<proteinExistence type="predicted"/>
<reference evidence="2" key="1">
    <citation type="submission" date="2019-01" db="EMBL/GenBank/DDBJ databases">
        <title>Gri0909 isolated from a small marine red alga.</title>
        <authorList>
            <person name="Kim J."/>
            <person name="Jeong S.E."/>
            <person name="Jeon C.O."/>
        </authorList>
    </citation>
    <scope>NUCLEOTIDE SEQUENCE [LARGE SCALE GENOMIC DNA]</scope>
    <source>
        <strain evidence="2">Gri0909</strain>
    </source>
</reference>
<accession>A0A3S2WPA2</accession>
<gene>
    <name evidence="1" type="ORF">EOI86_22405</name>
</gene>
<comment type="caution">
    <text evidence="1">The sequence shown here is derived from an EMBL/GenBank/DDBJ whole genome shotgun (WGS) entry which is preliminary data.</text>
</comment>
<dbReference type="AlphaFoldDB" id="A0A3S2WPA2"/>
<dbReference type="Proteomes" id="UP000287447">
    <property type="component" value="Unassembled WGS sequence"/>
</dbReference>
<evidence type="ECO:0000313" key="1">
    <source>
        <dbReference type="EMBL" id="RVU33887.1"/>
    </source>
</evidence>
<name>A0A3S2WPA2_9PROT</name>
<evidence type="ECO:0000313" key="2">
    <source>
        <dbReference type="Proteomes" id="UP000287447"/>
    </source>
</evidence>
<dbReference type="EMBL" id="SADE01000004">
    <property type="protein sequence ID" value="RVU33887.1"/>
    <property type="molecule type" value="Genomic_DNA"/>
</dbReference>
<sequence>MTATVVESTIDVALWFMDQARREDDYLQPQKLQRLIYIAQGSYAATHHGRMLMPALFVAGETGPQDPNIFRLFEHGRPTNLGEAKIPAETLHFLDMIWRRYGHHSSDYLNQQIKHHDIYVRALKKGLGEEIPFPAIVRFFTRKERPSVKKVKTADGRVLEKWTPTAAPGQTKPE</sequence>
<dbReference type="RefSeq" id="WP_127767917.1">
    <property type="nucleotide sequence ID" value="NZ_SADE01000004.1"/>
</dbReference>
<dbReference type="OrthoDB" id="7352766at2"/>
<protein>
    <recommendedName>
        <fullName evidence="3">DUF4065 domain-containing protein</fullName>
    </recommendedName>
</protein>